<evidence type="ECO:0000313" key="1">
    <source>
        <dbReference type="EMBL" id="KAJ7406580.1"/>
    </source>
</evidence>
<evidence type="ECO:0000313" key="2">
    <source>
        <dbReference type="Proteomes" id="UP001145742"/>
    </source>
</evidence>
<reference evidence="1" key="1">
    <citation type="submission" date="2019-10" db="EMBL/GenBank/DDBJ databases">
        <authorList>
            <person name="Soares A.E.R."/>
            <person name="Aleixo A."/>
            <person name="Schneider P."/>
            <person name="Miyaki C.Y."/>
            <person name="Schneider M.P."/>
            <person name="Mello C."/>
            <person name="Vasconcelos A.T.R."/>
        </authorList>
    </citation>
    <scope>NUCLEOTIDE SEQUENCE</scope>
    <source>
        <tissue evidence="1">Muscle</tissue>
    </source>
</reference>
<dbReference type="EMBL" id="WHWB01034642">
    <property type="protein sequence ID" value="KAJ7406580.1"/>
    <property type="molecule type" value="Genomic_DNA"/>
</dbReference>
<dbReference type="PANTHER" id="PTHR33332">
    <property type="entry name" value="REVERSE TRANSCRIPTASE DOMAIN-CONTAINING PROTEIN"/>
    <property type="match status" value="1"/>
</dbReference>
<sequence>MTWMRGRGLFSKFTDDTKLGGVAKSPECCAGLQKDLNKGKCMVLYLGKKNFRHQLHAGGLTCWKSSSVENDLGVLVDNKLSLSQQCAFAVNKILGYIRKSITSSLREVILSLYSAPVRLHLEYCVQFWAPLFKKDMKLLEWVQQTSTKMMRGLEHLSYEESLKELGF</sequence>
<name>A0ABQ9CUL5_9PASS</name>
<gene>
    <name evidence="1" type="ORF">WISP_132685</name>
</gene>
<accession>A0ABQ9CUL5</accession>
<protein>
    <submittedName>
        <fullName evidence="1">Uncharacterized protein</fullName>
    </submittedName>
</protein>
<organism evidence="1 2">
    <name type="scientific">Willisornis vidua</name>
    <name type="common">Xingu scale-backed antbird</name>
    <dbReference type="NCBI Taxonomy" id="1566151"/>
    <lineage>
        <taxon>Eukaryota</taxon>
        <taxon>Metazoa</taxon>
        <taxon>Chordata</taxon>
        <taxon>Craniata</taxon>
        <taxon>Vertebrata</taxon>
        <taxon>Euteleostomi</taxon>
        <taxon>Archelosauria</taxon>
        <taxon>Archosauria</taxon>
        <taxon>Dinosauria</taxon>
        <taxon>Saurischia</taxon>
        <taxon>Theropoda</taxon>
        <taxon>Coelurosauria</taxon>
        <taxon>Aves</taxon>
        <taxon>Neognathae</taxon>
        <taxon>Neoaves</taxon>
        <taxon>Telluraves</taxon>
        <taxon>Australaves</taxon>
        <taxon>Passeriformes</taxon>
        <taxon>Thamnophilidae</taxon>
        <taxon>Willisornis</taxon>
    </lineage>
</organism>
<keyword evidence="2" id="KW-1185">Reference proteome</keyword>
<proteinExistence type="predicted"/>
<comment type="caution">
    <text evidence="1">The sequence shown here is derived from an EMBL/GenBank/DDBJ whole genome shotgun (WGS) entry which is preliminary data.</text>
</comment>
<dbReference type="Proteomes" id="UP001145742">
    <property type="component" value="Unassembled WGS sequence"/>
</dbReference>